<comment type="caution">
    <text evidence="2">The sequence shown here is derived from an EMBL/GenBank/DDBJ whole genome shotgun (WGS) entry which is preliminary data.</text>
</comment>
<evidence type="ECO:0000259" key="1">
    <source>
        <dbReference type="PROSITE" id="PS50011"/>
    </source>
</evidence>
<dbReference type="Gene3D" id="1.10.510.10">
    <property type="entry name" value="Transferase(Phosphotransferase) domain 1"/>
    <property type="match status" value="1"/>
</dbReference>
<dbReference type="InterPro" id="IPR051681">
    <property type="entry name" value="Ser/Thr_Kinases-Pseudokinases"/>
</dbReference>
<accession>A0A1W0AAQ9</accession>
<dbReference type="Gene3D" id="3.30.200.20">
    <property type="entry name" value="Phosphorylase Kinase, domain 1"/>
    <property type="match status" value="1"/>
</dbReference>
<reference evidence="2 3" key="1">
    <citation type="journal article" date="2014" name="Genome Biol. Evol.">
        <title>The secreted proteins of Achlya hypogyna and Thraustotheca clavata identify the ancestral oomycete secretome and reveal gene acquisitions by horizontal gene transfer.</title>
        <authorList>
            <person name="Misner I."/>
            <person name="Blouin N."/>
            <person name="Leonard G."/>
            <person name="Richards T.A."/>
            <person name="Lane C.E."/>
        </authorList>
    </citation>
    <scope>NUCLEOTIDE SEQUENCE [LARGE SCALE GENOMIC DNA]</scope>
    <source>
        <strain evidence="2 3">ATCC 34112</strain>
    </source>
</reference>
<dbReference type="PROSITE" id="PS50011">
    <property type="entry name" value="PROTEIN_KINASE_DOM"/>
    <property type="match status" value="1"/>
</dbReference>
<dbReference type="PROSITE" id="PS00108">
    <property type="entry name" value="PROTEIN_KINASE_ST"/>
    <property type="match status" value="1"/>
</dbReference>
<protein>
    <submittedName>
        <fullName evidence="2">Kinase</fullName>
    </submittedName>
</protein>
<dbReference type="STRING" id="74557.A0A1W0AAQ9"/>
<keyword evidence="2" id="KW-0808">Transferase</keyword>
<dbReference type="SUPFAM" id="SSF56112">
    <property type="entry name" value="Protein kinase-like (PK-like)"/>
    <property type="match status" value="1"/>
</dbReference>
<dbReference type="OrthoDB" id="127186at2759"/>
<proteinExistence type="predicted"/>
<organism evidence="2 3">
    <name type="scientific">Thraustotheca clavata</name>
    <dbReference type="NCBI Taxonomy" id="74557"/>
    <lineage>
        <taxon>Eukaryota</taxon>
        <taxon>Sar</taxon>
        <taxon>Stramenopiles</taxon>
        <taxon>Oomycota</taxon>
        <taxon>Saprolegniomycetes</taxon>
        <taxon>Saprolegniales</taxon>
        <taxon>Achlyaceae</taxon>
        <taxon>Thraustotheca</taxon>
    </lineage>
</organism>
<dbReference type="EMBL" id="JNBS01000246">
    <property type="protein sequence ID" value="OQS07372.1"/>
    <property type="molecule type" value="Genomic_DNA"/>
</dbReference>
<keyword evidence="2" id="KW-0418">Kinase</keyword>
<dbReference type="PANTHER" id="PTHR44329:SF214">
    <property type="entry name" value="PROTEIN KINASE DOMAIN-CONTAINING PROTEIN"/>
    <property type="match status" value="1"/>
</dbReference>
<dbReference type="Pfam" id="PF00069">
    <property type="entry name" value="Pkinase"/>
    <property type="match status" value="1"/>
</dbReference>
<dbReference type="PIRSF" id="PIRSF000654">
    <property type="entry name" value="Integrin-linked_kinase"/>
    <property type="match status" value="1"/>
</dbReference>
<evidence type="ECO:0000313" key="2">
    <source>
        <dbReference type="EMBL" id="OQS07372.1"/>
    </source>
</evidence>
<dbReference type="Proteomes" id="UP000243217">
    <property type="component" value="Unassembled WGS sequence"/>
</dbReference>
<dbReference type="GO" id="GO:0004674">
    <property type="term" value="F:protein serine/threonine kinase activity"/>
    <property type="evidence" value="ECO:0007669"/>
    <property type="project" value="TreeGrafter"/>
</dbReference>
<dbReference type="InterPro" id="IPR008271">
    <property type="entry name" value="Ser/Thr_kinase_AS"/>
</dbReference>
<feature type="domain" description="Protein kinase" evidence="1">
    <location>
        <begin position="32"/>
        <end position="299"/>
    </location>
</feature>
<sequence length="307" mass="35699">MKDPSFDIIEMKETIDIISYLTEIPPINYEELEFVKYISKGSFGVTEERRYRGTKVALKLLLDNSLHSTNEFLREAKLLHQCQHPEYVVELIGICRNQKGLVMELMECGLDQYLKGWVNFLNHFTWDIRASIALKIIKAINHLHNLGVVHLDIKSLNFLYSKDFIKIADFGQCRLIVDEWDPKAYMKAMLPLGEVGTVAWMAPEVANQRVQLAHIKKVDIYSFGAIMSELDSLGYPNGDTSPRVFRKKVSSREIKHKFSKNAPFWFRNIAEKCLRYEPEHRPTAPEVVDMLIKAIHDNFHQNKRFQN</sequence>
<gene>
    <name evidence="2" type="ORF">THRCLA_20168</name>
</gene>
<dbReference type="PANTHER" id="PTHR44329">
    <property type="entry name" value="SERINE/THREONINE-PROTEIN KINASE TNNI3K-RELATED"/>
    <property type="match status" value="1"/>
</dbReference>
<name>A0A1W0AAQ9_9STRA</name>
<dbReference type="InterPro" id="IPR011009">
    <property type="entry name" value="Kinase-like_dom_sf"/>
</dbReference>
<keyword evidence="3" id="KW-1185">Reference proteome</keyword>
<evidence type="ECO:0000313" key="3">
    <source>
        <dbReference type="Proteomes" id="UP000243217"/>
    </source>
</evidence>
<dbReference type="InterPro" id="IPR000719">
    <property type="entry name" value="Prot_kinase_dom"/>
</dbReference>
<dbReference type="GO" id="GO:0005524">
    <property type="term" value="F:ATP binding"/>
    <property type="evidence" value="ECO:0007669"/>
    <property type="project" value="InterPro"/>
</dbReference>
<dbReference type="AlphaFoldDB" id="A0A1W0AAQ9"/>
<dbReference type="SMART" id="SM00220">
    <property type="entry name" value="S_TKc"/>
    <property type="match status" value="1"/>
</dbReference>